<evidence type="ECO:0000259" key="7">
    <source>
        <dbReference type="Pfam" id="PF00551"/>
    </source>
</evidence>
<dbReference type="InterPro" id="IPR002376">
    <property type="entry name" value="Formyl_transf_N"/>
</dbReference>
<dbReference type="EC" id="2.1.2.2" evidence="6"/>
<evidence type="ECO:0000256" key="5">
    <source>
        <dbReference type="ARBA" id="ARBA00047664"/>
    </source>
</evidence>
<dbReference type="GO" id="GO:0004644">
    <property type="term" value="F:phosphoribosylglycinamide formyltransferase activity"/>
    <property type="evidence" value="ECO:0007669"/>
    <property type="project" value="UniProtKB-UniRule"/>
</dbReference>
<proteinExistence type="inferred from homology"/>
<dbReference type="UniPathway" id="UPA00074">
    <property type="reaction ID" value="UER00126"/>
</dbReference>
<dbReference type="PANTHER" id="PTHR43369">
    <property type="entry name" value="PHOSPHORIBOSYLGLYCINAMIDE FORMYLTRANSFERASE"/>
    <property type="match status" value="1"/>
</dbReference>
<dbReference type="HAMAP" id="MF_01930">
    <property type="entry name" value="PurN"/>
    <property type="match status" value="1"/>
</dbReference>
<feature type="binding site" evidence="6">
    <location>
        <position position="106"/>
    </location>
    <ligand>
        <name>(6R)-10-formyltetrahydrofolate</name>
        <dbReference type="ChEBI" id="CHEBI:195366"/>
    </ligand>
</feature>
<evidence type="ECO:0000256" key="6">
    <source>
        <dbReference type="HAMAP-Rule" id="MF_01930"/>
    </source>
</evidence>
<dbReference type="InterPro" id="IPR001555">
    <property type="entry name" value="GART_AS"/>
</dbReference>
<dbReference type="EMBL" id="AZGB01000029">
    <property type="protein sequence ID" value="KRM04416.1"/>
    <property type="molecule type" value="Genomic_DNA"/>
</dbReference>
<dbReference type="InterPro" id="IPR036477">
    <property type="entry name" value="Formyl_transf_N_sf"/>
</dbReference>
<comment type="caution">
    <text evidence="8">The sequence shown here is derived from an EMBL/GenBank/DDBJ whole genome shotgun (WGS) entry which is preliminary data.</text>
</comment>
<dbReference type="OrthoDB" id="9806170at2"/>
<protein>
    <recommendedName>
        <fullName evidence="6">Phosphoribosylglycinamide formyltransferase</fullName>
        <ecNumber evidence="6">2.1.2.2</ecNumber>
    </recommendedName>
    <alternativeName>
        <fullName evidence="6">5'-phosphoribosylglycinamide transformylase</fullName>
    </alternativeName>
    <alternativeName>
        <fullName evidence="6">GAR transformylase</fullName>
        <shortName evidence="6">GART</shortName>
    </alternativeName>
</protein>
<feature type="site" description="Raises pKa of active site His" evidence="6">
    <location>
        <position position="144"/>
    </location>
</feature>
<dbReference type="CDD" id="cd08645">
    <property type="entry name" value="FMT_core_GART"/>
    <property type="match status" value="1"/>
</dbReference>
<sequence>MRVAIFASGNGTNFEILAQQFLRKQIPGQLVLLFCDHPKAPVIERAQCLGINWESFTVKECGDKAAYEQRISQLLTAQKIDFIVLAGYLRVIGNGILDQYPQRIINLHPAYLPEYPGLHSIERALADGRKQTGVTIHYVDAGLDSGPIITQQRVPILPTDTLESLETRVHACEHQLYPQVVKQLLTVFEKKEKNQ</sequence>
<feature type="active site" description="Proton donor" evidence="6">
    <location>
        <position position="108"/>
    </location>
</feature>
<dbReference type="GeneID" id="98320017"/>
<dbReference type="AlphaFoldDB" id="A0A0R1VFL9"/>
<feature type="binding site" evidence="6">
    <location>
        <begin position="11"/>
        <end position="13"/>
    </location>
    <ligand>
        <name>N(1)-(5-phospho-beta-D-ribosyl)glycinamide</name>
        <dbReference type="ChEBI" id="CHEBI:143788"/>
    </ligand>
</feature>
<dbReference type="PANTHER" id="PTHR43369:SF2">
    <property type="entry name" value="PHOSPHORIBOSYLGLYCINAMIDE FORMYLTRANSFERASE"/>
    <property type="match status" value="1"/>
</dbReference>
<comment type="pathway">
    <text evidence="1 6">Purine metabolism; IMP biosynthesis via de novo pathway; N(2)-formyl-N(1)-(5-phospho-D-ribosyl)glycinamide from N(1)-(5-phospho-D-ribosyl)glycinamide (10-formyl THF route): step 1/1.</text>
</comment>
<comment type="function">
    <text evidence="6">Catalyzes the transfer of a formyl group from 10-formyltetrahydrofolate to 5-phospho-ribosyl-glycinamide (GAR), producing 5-phospho-ribosyl-N-formylglycinamide (FGAR) and tetrahydrofolate.</text>
</comment>
<evidence type="ECO:0000313" key="8">
    <source>
        <dbReference type="EMBL" id="KRM04416.1"/>
    </source>
</evidence>
<evidence type="ECO:0000313" key="9">
    <source>
        <dbReference type="Proteomes" id="UP000051451"/>
    </source>
</evidence>
<dbReference type="SUPFAM" id="SSF53328">
    <property type="entry name" value="Formyltransferase"/>
    <property type="match status" value="1"/>
</dbReference>
<dbReference type="GO" id="GO:0006189">
    <property type="term" value="P:'de novo' IMP biosynthetic process"/>
    <property type="evidence" value="ECO:0007669"/>
    <property type="project" value="UniProtKB-UniRule"/>
</dbReference>
<keyword evidence="3 6" id="KW-0658">Purine biosynthesis</keyword>
<dbReference type="PROSITE" id="PS00373">
    <property type="entry name" value="GART"/>
    <property type="match status" value="1"/>
</dbReference>
<dbReference type="InterPro" id="IPR004607">
    <property type="entry name" value="GART"/>
</dbReference>
<name>A0A0R1VFL9_9LACO</name>
<dbReference type="Proteomes" id="UP000051451">
    <property type="component" value="Unassembled WGS sequence"/>
</dbReference>
<dbReference type="GO" id="GO:0005829">
    <property type="term" value="C:cytosol"/>
    <property type="evidence" value="ECO:0007669"/>
    <property type="project" value="TreeGrafter"/>
</dbReference>
<dbReference type="PATRIC" id="fig|1423750.3.peg.2403"/>
<organism evidence="8 9">
    <name type="scientific">Liquorilactobacillus ghanensis DSM 18630</name>
    <dbReference type="NCBI Taxonomy" id="1423750"/>
    <lineage>
        <taxon>Bacteria</taxon>
        <taxon>Bacillati</taxon>
        <taxon>Bacillota</taxon>
        <taxon>Bacilli</taxon>
        <taxon>Lactobacillales</taxon>
        <taxon>Lactobacillaceae</taxon>
        <taxon>Liquorilactobacillus</taxon>
    </lineage>
</organism>
<dbReference type="NCBIfam" id="TIGR00639">
    <property type="entry name" value="PurN"/>
    <property type="match status" value="1"/>
</dbReference>
<dbReference type="RefSeq" id="WP_057872708.1">
    <property type="nucleotide sequence ID" value="NZ_AZGB01000029.1"/>
</dbReference>
<evidence type="ECO:0000256" key="2">
    <source>
        <dbReference type="ARBA" id="ARBA00022679"/>
    </source>
</evidence>
<evidence type="ECO:0000256" key="3">
    <source>
        <dbReference type="ARBA" id="ARBA00022755"/>
    </source>
</evidence>
<dbReference type="Pfam" id="PF00551">
    <property type="entry name" value="Formyl_trans_N"/>
    <property type="match status" value="1"/>
</dbReference>
<accession>A0A0R1VFL9</accession>
<reference evidence="8 9" key="1">
    <citation type="journal article" date="2015" name="Genome Announc.">
        <title>Expanding the biotechnology potential of lactobacilli through comparative genomics of 213 strains and associated genera.</title>
        <authorList>
            <person name="Sun Z."/>
            <person name="Harris H.M."/>
            <person name="McCann A."/>
            <person name="Guo C."/>
            <person name="Argimon S."/>
            <person name="Zhang W."/>
            <person name="Yang X."/>
            <person name="Jeffery I.B."/>
            <person name="Cooney J.C."/>
            <person name="Kagawa T.F."/>
            <person name="Liu W."/>
            <person name="Song Y."/>
            <person name="Salvetti E."/>
            <person name="Wrobel A."/>
            <person name="Rasinkangas P."/>
            <person name="Parkhill J."/>
            <person name="Rea M.C."/>
            <person name="O'Sullivan O."/>
            <person name="Ritari J."/>
            <person name="Douillard F.P."/>
            <person name="Paul Ross R."/>
            <person name="Yang R."/>
            <person name="Briner A.E."/>
            <person name="Felis G.E."/>
            <person name="de Vos W.M."/>
            <person name="Barrangou R."/>
            <person name="Klaenhammer T.R."/>
            <person name="Caufield P.W."/>
            <person name="Cui Y."/>
            <person name="Zhang H."/>
            <person name="O'Toole P.W."/>
        </authorList>
    </citation>
    <scope>NUCLEOTIDE SEQUENCE [LARGE SCALE GENOMIC DNA]</scope>
    <source>
        <strain evidence="8 9">DSM 18630</strain>
    </source>
</reference>
<comment type="similarity">
    <text evidence="4 6">Belongs to the GART family.</text>
</comment>
<dbReference type="Gene3D" id="3.40.50.170">
    <property type="entry name" value="Formyl transferase, N-terminal domain"/>
    <property type="match status" value="1"/>
</dbReference>
<evidence type="ECO:0000256" key="1">
    <source>
        <dbReference type="ARBA" id="ARBA00005054"/>
    </source>
</evidence>
<evidence type="ECO:0000256" key="4">
    <source>
        <dbReference type="ARBA" id="ARBA00038440"/>
    </source>
</evidence>
<dbReference type="STRING" id="1423750.FC89_GL002360"/>
<keyword evidence="2 6" id="KW-0808">Transferase</keyword>
<comment type="catalytic activity">
    <reaction evidence="5 6">
        <text>N(1)-(5-phospho-beta-D-ribosyl)glycinamide + (6R)-10-formyltetrahydrofolate = N(2)-formyl-N(1)-(5-phospho-beta-D-ribosyl)glycinamide + (6S)-5,6,7,8-tetrahydrofolate + H(+)</text>
        <dbReference type="Rhea" id="RHEA:15053"/>
        <dbReference type="ChEBI" id="CHEBI:15378"/>
        <dbReference type="ChEBI" id="CHEBI:57453"/>
        <dbReference type="ChEBI" id="CHEBI:143788"/>
        <dbReference type="ChEBI" id="CHEBI:147286"/>
        <dbReference type="ChEBI" id="CHEBI:195366"/>
        <dbReference type="EC" id="2.1.2.2"/>
    </reaction>
</comment>
<gene>
    <name evidence="6" type="primary">purN</name>
    <name evidence="8" type="ORF">FC89_GL002360</name>
</gene>
<feature type="domain" description="Formyl transferase N-terminal" evidence="7">
    <location>
        <begin position="1"/>
        <end position="181"/>
    </location>
</feature>
<comment type="caution">
    <text evidence="6">Lacks conserved residue(s) required for the propagation of feature annotation.</text>
</comment>
<feature type="binding site" evidence="6">
    <location>
        <position position="64"/>
    </location>
    <ligand>
        <name>(6R)-10-formyltetrahydrofolate</name>
        <dbReference type="ChEBI" id="CHEBI:195366"/>
    </ligand>
</feature>
<keyword evidence="9" id="KW-1185">Reference proteome</keyword>